<dbReference type="Proteomes" id="UP000467840">
    <property type="component" value="Chromosome 9"/>
</dbReference>
<comment type="caution">
    <text evidence="2">The sequence shown here is derived from an EMBL/GenBank/DDBJ whole genome shotgun (WGS) entry which is preliminary data.</text>
</comment>
<sequence length="271" mass="30225">MLVHRVTEEDNKLGVGDPFLGVQPKSLYDVNLYAAEKELYLGSKCQVEDSPNPWQFWMIMLKSGNMDTYAAKCPKNGHKVGPFGPDSGFPCFGQGCMNQPFIYHDYTSLQGPNRTTLKGSWKGQLGFPPCLEDFNKVSMVDALLKSDATYGLSSGYHYPTRGMSKIIPESPNFKVRFTLKVIKGGGPSSQFYLMDIGSCWKNNGQHCDGNVTSDVTRYSEMIINPIQVHDPGTPPARRQWMSVDLGTEIFKAPDQVAEWTVSDFDILVSKQ</sequence>
<feature type="domain" description="DUF7705" evidence="1">
    <location>
        <begin position="143"/>
        <end position="225"/>
    </location>
</feature>
<evidence type="ECO:0000313" key="2">
    <source>
        <dbReference type="EMBL" id="KAF2305346.1"/>
    </source>
</evidence>
<keyword evidence="3" id="KW-1185">Reference proteome</keyword>
<accession>A0A6A6LZ69</accession>
<dbReference type="EMBL" id="JAAGAX010000008">
    <property type="protein sequence ID" value="KAF2305346.1"/>
    <property type="molecule type" value="Genomic_DNA"/>
</dbReference>
<proteinExistence type="predicted"/>
<dbReference type="PANTHER" id="PTHR33916">
    <property type="entry name" value="EXPANSIN-LIKE EG45 DOMAIN-CONTAINING PROTEIN"/>
    <property type="match status" value="1"/>
</dbReference>
<gene>
    <name evidence="2" type="ORF">GH714_004124</name>
</gene>
<dbReference type="InterPro" id="IPR056122">
    <property type="entry name" value="DUF7705"/>
</dbReference>
<dbReference type="Pfam" id="PF24804">
    <property type="entry name" value="DUF7705"/>
    <property type="match status" value="3"/>
</dbReference>
<feature type="domain" description="DUF7705" evidence="1">
    <location>
        <begin position="2"/>
        <end position="124"/>
    </location>
</feature>
<protein>
    <recommendedName>
        <fullName evidence="1">DUF7705 domain-containing protein</fullName>
    </recommendedName>
</protein>
<evidence type="ECO:0000313" key="3">
    <source>
        <dbReference type="Proteomes" id="UP000467840"/>
    </source>
</evidence>
<organism evidence="2 3">
    <name type="scientific">Hevea brasiliensis</name>
    <name type="common">Para rubber tree</name>
    <name type="synonym">Siphonia brasiliensis</name>
    <dbReference type="NCBI Taxonomy" id="3981"/>
    <lineage>
        <taxon>Eukaryota</taxon>
        <taxon>Viridiplantae</taxon>
        <taxon>Streptophyta</taxon>
        <taxon>Embryophyta</taxon>
        <taxon>Tracheophyta</taxon>
        <taxon>Spermatophyta</taxon>
        <taxon>Magnoliopsida</taxon>
        <taxon>eudicotyledons</taxon>
        <taxon>Gunneridae</taxon>
        <taxon>Pentapetalae</taxon>
        <taxon>rosids</taxon>
        <taxon>fabids</taxon>
        <taxon>Malpighiales</taxon>
        <taxon>Euphorbiaceae</taxon>
        <taxon>Crotonoideae</taxon>
        <taxon>Micrandreae</taxon>
        <taxon>Hevea</taxon>
    </lineage>
</organism>
<dbReference type="PANTHER" id="PTHR33916:SF12">
    <property type="entry name" value="NEPROSIN DOMAIN-CONTAINING PROTEIN"/>
    <property type="match status" value="1"/>
</dbReference>
<name>A0A6A6LZ69_HEVBR</name>
<feature type="domain" description="DUF7705" evidence="1">
    <location>
        <begin position="229"/>
        <end position="268"/>
    </location>
</feature>
<evidence type="ECO:0000259" key="1">
    <source>
        <dbReference type="Pfam" id="PF24804"/>
    </source>
</evidence>
<dbReference type="AlphaFoldDB" id="A0A6A6LZ69"/>
<reference evidence="2 3" key="1">
    <citation type="journal article" date="2020" name="Mol. Plant">
        <title>The Chromosome-Based Rubber Tree Genome Provides New Insights into Spurge Genome Evolution and Rubber Biosynthesis.</title>
        <authorList>
            <person name="Liu J."/>
            <person name="Shi C."/>
            <person name="Shi C.C."/>
            <person name="Li W."/>
            <person name="Zhang Q.J."/>
            <person name="Zhang Y."/>
            <person name="Li K."/>
            <person name="Lu H.F."/>
            <person name="Shi C."/>
            <person name="Zhu S.T."/>
            <person name="Xiao Z.Y."/>
            <person name="Nan H."/>
            <person name="Yue Y."/>
            <person name="Zhu X.G."/>
            <person name="Wu Y."/>
            <person name="Hong X.N."/>
            <person name="Fan G.Y."/>
            <person name="Tong Y."/>
            <person name="Zhang D."/>
            <person name="Mao C.L."/>
            <person name="Liu Y.L."/>
            <person name="Hao S.J."/>
            <person name="Liu W.Q."/>
            <person name="Lv M.Q."/>
            <person name="Zhang H.B."/>
            <person name="Liu Y."/>
            <person name="Hu-Tang G.R."/>
            <person name="Wang J.P."/>
            <person name="Wang J.H."/>
            <person name="Sun Y.H."/>
            <person name="Ni S.B."/>
            <person name="Chen W.B."/>
            <person name="Zhang X.C."/>
            <person name="Jiao Y.N."/>
            <person name="Eichler E.E."/>
            <person name="Li G.H."/>
            <person name="Liu X."/>
            <person name="Gao L.Z."/>
        </authorList>
    </citation>
    <scope>NUCLEOTIDE SEQUENCE [LARGE SCALE GENOMIC DNA]</scope>
    <source>
        <strain evidence="3">cv. GT1</strain>
        <tissue evidence="2">Leaf</tissue>
    </source>
</reference>